<keyword evidence="3" id="KW-1185">Reference proteome</keyword>
<reference evidence="2 3" key="1">
    <citation type="submission" date="2023-09" db="EMBL/GenBank/DDBJ databases">
        <title>Genome completion map analysis of the actinomycetes C11-1.</title>
        <authorList>
            <person name="Qin P."/>
            <person name="Guan P."/>
        </authorList>
    </citation>
    <scope>NUCLEOTIDE SEQUENCE [LARGE SCALE GENOMIC DNA]</scope>
    <source>
        <strain evidence="2 3">C11-1</strain>
    </source>
</reference>
<dbReference type="Gene3D" id="3.10.450.50">
    <property type="match status" value="1"/>
</dbReference>
<dbReference type="InterPro" id="IPR032710">
    <property type="entry name" value="NTF2-like_dom_sf"/>
</dbReference>
<evidence type="ECO:0000313" key="2">
    <source>
        <dbReference type="EMBL" id="WNF30287.1"/>
    </source>
</evidence>
<protein>
    <submittedName>
        <fullName evidence="2">Nuclear transport factor 2 family protein</fullName>
    </submittedName>
</protein>
<proteinExistence type="predicted"/>
<organism evidence="2 3">
    <name type="scientific">Streptomyces durocortorensis</name>
    <dbReference type="NCBI Taxonomy" id="2811104"/>
    <lineage>
        <taxon>Bacteria</taxon>
        <taxon>Bacillati</taxon>
        <taxon>Actinomycetota</taxon>
        <taxon>Actinomycetes</taxon>
        <taxon>Kitasatosporales</taxon>
        <taxon>Streptomycetaceae</taxon>
        <taxon>Streptomyces</taxon>
    </lineage>
</organism>
<sequence length="137" mass="14847">MSEPSPAVAAAIEGELRLLDPAVRACAGLLAELLHPEFQEIGSSGRLWNRETIIASLTAEDAPLPGPLTASRMRGAQLCPDLVHLTFDTESKGLRSHRSSLWRLAPEGWRLYFHQATPFSDDSLTRDPLSDGPFAGA</sequence>
<dbReference type="Pfam" id="PF14534">
    <property type="entry name" value="DUF4440"/>
    <property type="match status" value="1"/>
</dbReference>
<accession>A0ABY9W8F0</accession>
<gene>
    <name evidence="2" type="ORF">RI138_27595</name>
</gene>
<evidence type="ECO:0000259" key="1">
    <source>
        <dbReference type="Pfam" id="PF14534"/>
    </source>
</evidence>
<dbReference type="InterPro" id="IPR027843">
    <property type="entry name" value="DUF4440"/>
</dbReference>
<dbReference type="Proteomes" id="UP001303236">
    <property type="component" value="Chromosome"/>
</dbReference>
<name>A0ABY9W8F0_9ACTN</name>
<feature type="domain" description="DUF4440" evidence="1">
    <location>
        <begin position="15"/>
        <end position="111"/>
    </location>
</feature>
<dbReference type="EMBL" id="CP134500">
    <property type="protein sequence ID" value="WNF30287.1"/>
    <property type="molecule type" value="Genomic_DNA"/>
</dbReference>
<dbReference type="SUPFAM" id="SSF54427">
    <property type="entry name" value="NTF2-like"/>
    <property type="match status" value="1"/>
</dbReference>
<evidence type="ECO:0000313" key="3">
    <source>
        <dbReference type="Proteomes" id="UP001303236"/>
    </source>
</evidence>